<evidence type="ECO:0000256" key="6">
    <source>
        <dbReference type="ARBA" id="ARBA00014116"/>
    </source>
</evidence>
<keyword evidence="16" id="KW-0482">Metalloprotease</keyword>
<keyword evidence="10" id="KW-0479">Metal-binding</keyword>
<dbReference type="EMBL" id="AF077194">
    <property type="protein sequence ID" value="AAC28365.1"/>
    <property type="molecule type" value="mRNA"/>
</dbReference>
<dbReference type="PANTHER" id="PTHR12053:SF3">
    <property type="entry name" value="CARBOXYPEPTIDASE Q"/>
    <property type="match status" value="1"/>
</dbReference>
<keyword evidence="18" id="KW-0325">Glycoprotein</keyword>
<evidence type="ECO:0000256" key="4">
    <source>
        <dbReference type="ARBA" id="ARBA00004613"/>
    </source>
</evidence>
<evidence type="ECO:0000256" key="11">
    <source>
        <dbReference type="ARBA" id="ARBA00022729"/>
    </source>
</evidence>
<dbReference type="CDD" id="cd03883">
    <property type="entry name" value="M28_Pgcp_like"/>
    <property type="match status" value="1"/>
</dbReference>
<proteinExistence type="evidence at transcript level"/>
<keyword evidence="25" id="KW-0031">Aminopeptidase</keyword>
<reference evidence="25" key="2">
    <citation type="journal article" date="1999" name="Mol. Biochem. Parasitol.">
        <title>Molecular cloning and demonstration of an aminopeptidase activity in a filarial nematode glycoprotein.</title>
        <authorList>
            <person name="Harnett W."/>
            <person name="Houston K.M."/>
            <person name="Tate R."/>
            <person name="Garate T."/>
            <person name="Apfel H."/>
            <person name="Adam R."/>
            <person name="Haslam S.M."/>
            <person name="Panico M."/>
            <person name="Paxton T."/>
            <person name="Dell A."/>
            <person name="Morris H."/>
            <person name="Brzeski H."/>
        </authorList>
    </citation>
    <scope>NUCLEOTIDE SEQUENCE</scope>
</reference>
<evidence type="ECO:0000256" key="3">
    <source>
        <dbReference type="ARBA" id="ARBA00004555"/>
    </source>
</evidence>
<dbReference type="GO" id="GO:0005615">
    <property type="term" value="C:extracellular space"/>
    <property type="evidence" value="ECO:0007669"/>
    <property type="project" value="TreeGrafter"/>
</dbReference>
<dbReference type="MEROPS" id="M28.015"/>
<dbReference type="GO" id="GO:0006508">
    <property type="term" value="P:proteolysis"/>
    <property type="evidence" value="ECO:0007669"/>
    <property type="project" value="UniProtKB-KW"/>
</dbReference>
<evidence type="ECO:0000313" key="25">
    <source>
        <dbReference type="EMBL" id="AAC28365.1"/>
    </source>
</evidence>
<dbReference type="GO" id="GO:0043171">
    <property type="term" value="P:peptide catabolic process"/>
    <property type="evidence" value="ECO:0007669"/>
    <property type="project" value="TreeGrafter"/>
</dbReference>
<sequence length="493" mass="54916">MLLNSSTFFFLVTLTVVLGAAVLPDKTVAPKNYIQETFGKEVAELIQYITKGEEVGLAYQWLSKLVDGFGHRMVGSDSLEKSIAFLEESLKNDNFDKVHTEEVPNLPHWVRGNDVVEMIEPRNQRLNVLAIGGSEPASATGEVTVIYDLDDVKPDDVRGKIVVTAQTFAGYPLTLKYRRSVKLFEQLGAIGVLVKSITSFSINSPHTGTGAENTTIPAACLTIEEAEMLERLYRSGKKIVIRMDMKSHYEEPINSSNLIFEITGSERPSEVVLLSAHVDSWDVGQGALDDGAGCAVVWSALHSLKKLAERNPKFKPKRTIRGIFWTSEEQGYGGAKHYYITHKNDSPEKFYFVSETDTGTFKSTNWLAHLSFSGDKKSMLRLKEITRLLSRNGIALGLINSSVQGDVTFWAKDGIPSVNYIPDKAVDYYFYFHHTAGDYMTVLKDGDLEYTTSIFATLGHVIANMDDWGSDPNQPQQLNSKQSTTEKSDRKKL</sequence>
<evidence type="ECO:0000256" key="19">
    <source>
        <dbReference type="ARBA" id="ARBA00023228"/>
    </source>
</evidence>
<dbReference type="GO" id="GO:0005794">
    <property type="term" value="C:Golgi apparatus"/>
    <property type="evidence" value="ECO:0007669"/>
    <property type="project" value="UniProtKB-SubCell"/>
</dbReference>
<feature type="region of interest" description="Disordered" evidence="22">
    <location>
        <begin position="469"/>
        <end position="493"/>
    </location>
</feature>
<evidence type="ECO:0000259" key="24">
    <source>
        <dbReference type="Pfam" id="PF04389"/>
    </source>
</evidence>
<dbReference type="InterPro" id="IPR039866">
    <property type="entry name" value="CPQ"/>
</dbReference>
<dbReference type="Gene3D" id="3.40.630.10">
    <property type="entry name" value="Zn peptidases"/>
    <property type="match status" value="1"/>
</dbReference>
<evidence type="ECO:0000256" key="12">
    <source>
        <dbReference type="ARBA" id="ARBA00022801"/>
    </source>
</evidence>
<evidence type="ECO:0000256" key="13">
    <source>
        <dbReference type="ARBA" id="ARBA00022824"/>
    </source>
</evidence>
<feature type="domain" description="Peptidase M28" evidence="24">
    <location>
        <begin position="257"/>
        <end position="452"/>
    </location>
</feature>
<evidence type="ECO:0000256" key="7">
    <source>
        <dbReference type="ARBA" id="ARBA00022525"/>
    </source>
</evidence>
<reference evidence="25" key="1">
    <citation type="submission" date="1998-07" db="EMBL/GenBank/DDBJ databases">
        <authorList>
            <person name="Harnett B."/>
            <person name="Houston K.M."/>
            <person name="Brzeski H."/>
            <person name="Apfel H."/>
            <person name="Adam R."/>
            <person name="Garate T."/>
            <person name="Tate R."/>
        </authorList>
    </citation>
    <scope>NUCLEOTIDE SEQUENCE</scope>
</reference>
<dbReference type="GO" id="GO:0046872">
    <property type="term" value="F:metal ion binding"/>
    <property type="evidence" value="ECO:0007669"/>
    <property type="project" value="UniProtKB-KW"/>
</dbReference>
<evidence type="ECO:0000256" key="14">
    <source>
        <dbReference type="ARBA" id="ARBA00022833"/>
    </source>
</evidence>
<evidence type="ECO:0000256" key="9">
    <source>
        <dbReference type="ARBA" id="ARBA00022670"/>
    </source>
</evidence>
<evidence type="ECO:0000256" key="16">
    <source>
        <dbReference type="ARBA" id="ARBA00023049"/>
    </source>
</evidence>
<keyword evidence="8" id="KW-0121">Carboxypeptidase</keyword>
<dbReference type="GO" id="GO:0005783">
    <property type="term" value="C:endoplasmic reticulum"/>
    <property type="evidence" value="ECO:0007669"/>
    <property type="project" value="UniProtKB-SubCell"/>
</dbReference>
<evidence type="ECO:0000256" key="2">
    <source>
        <dbReference type="ARBA" id="ARBA00004371"/>
    </source>
</evidence>
<feature type="compositionally biased region" description="Polar residues" evidence="22">
    <location>
        <begin position="471"/>
        <end position="483"/>
    </location>
</feature>
<evidence type="ECO:0000256" key="21">
    <source>
        <dbReference type="ARBA" id="ARBA00033328"/>
    </source>
</evidence>
<accession>O76552</accession>
<dbReference type="InterPro" id="IPR007484">
    <property type="entry name" value="Peptidase_M28"/>
</dbReference>
<dbReference type="PANTHER" id="PTHR12053">
    <property type="entry name" value="PROTEASE FAMILY M28 PLASMA GLUTAMATE CARBOXYPEPTIDASE-RELATED"/>
    <property type="match status" value="1"/>
</dbReference>
<keyword evidence="9" id="KW-0645">Protease</keyword>
<keyword evidence="7" id="KW-0964">Secreted</keyword>
<evidence type="ECO:0000256" key="15">
    <source>
        <dbReference type="ARBA" id="ARBA00023034"/>
    </source>
</evidence>
<evidence type="ECO:0000256" key="17">
    <source>
        <dbReference type="ARBA" id="ARBA00023145"/>
    </source>
</evidence>
<evidence type="ECO:0000256" key="1">
    <source>
        <dbReference type="ARBA" id="ARBA00004240"/>
    </source>
</evidence>
<comment type="subcellular location">
    <subcellularLocation>
        <location evidence="1">Endoplasmic reticulum</location>
    </subcellularLocation>
    <subcellularLocation>
        <location evidence="3">Golgi apparatus</location>
    </subcellularLocation>
    <subcellularLocation>
        <location evidence="2">Lysosome</location>
    </subcellularLocation>
    <subcellularLocation>
        <location evidence="4">Secreted</location>
    </subcellularLocation>
</comment>
<evidence type="ECO:0000256" key="10">
    <source>
        <dbReference type="ARBA" id="ARBA00022723"/>
    </source>
</evidence>
<dbReference type="GO" id="GO:0005764">
    <property type="term" value="C:lysosome"/>
    <property type="evidence" value="ECO:0007669"/>
    <property type="project" value="UniProtKB-SubCell"/>
</dbReference>
<evidence type="ECO:0000256" key="5">
    <source>
        <dbReference type="ARBA" id="ARBA00010918"/>
    </source>
</evidence>
<evidence type="ECO:0000256" key="23">
    <source>
        <dbReference type="SAM" id="SignalP"/>
    </source>
</evidence>
<evidence type="ECO:0000256" key="18">
    <source>
        <dbReference type="ARBA" id="ARBA00023180"/>
    </source>
</evidence>
<dbReference type="Pfam" id="PF04389">
    <property type="entry name" value="Peptidase_M28"/>
    <property type="match status" value="1"/>
</dbReference>
<evidence type="ECO:0000256" key="20">
    <source>
        <dbReference type="ARBA" id="ARBA00025833"/>
    </source>
</evidence>
<keyword evidence="11 23" id="KW-0732">Signal</keyword>
<dbReference type="GO" id="GO:0004177">
    <property type="term" value="F:aminopeptidase activity"/>
    <property type="evidence" value="ECO:0007669"/>
    <property type="project" value="UniProtKB-KW"/>
</dbReference>
<keyword evidence="19" id="KW-0458">Lysosome</keyword>
<dbReference type="PIR" id="T46974">
    <property type="entry name" value="T46974"/>
</dbReference>
<organism evidence="25">
    <name type="scientific">Acanthocheilonema viteae</name>
    <name type="common">Filarial nematode worm</name>
    <name type="synonym">Dipetalonema viteae</name>
    <dbReference type="NCBI Taxonomy" id="6277"/>
    <lineage>
        <taxon>Eukaryota</taxon>
        <taxon>Metazoa</taxon>
        <taxon>Ecdysozoa</taxon>
        <taxon>Nematoda</taxon>
        <taxon>Chromadorea</taxon>
        <taxon>Rhabditida</taxon>
        <taxon>Spirurina</taxon>
        <taxon>Spiruromorpha</taxon>
        <taxon>Filarioidea</taxon>
        <taxon>Onchocercidae</taxon>
        <taxon>Acanthocheilonema</taxon>
    </lineage>
</organism>
<dbReference type="SMR" id="O76552"/>
<dbReference type="Gene3D" id="3.50.30.30">
    <property type="match status" value="1"/>
</dbReference>
<keyword evidence="17" id="KW-0865">Zymogen</keyword>
<protein>
    <recommendedName>
        <fullName evidence="6">Carboxypeptidase Q</fullName>
    </recommendedName>
    <alternativeName>
        <fullName evidence="21">Plasma glutamate carboxypeptidase</fullName>
    </alternativeName>
</protein>
<evidence type="ECO:0000256" key="22">
    <source>
        <dbReference type="SAM" id="MobiDB-lite"/>
    </source>
</evidence>
<keyword evidence="14" id="KW-0862">Zinc</keyword>
<feature type="compositionally biased region" description="Basic and acidic residues" evidence="22">
    <location>
        <begin position="484"/>
        <end position="493"/>
    </location>
</feature>
<name>O76552_ACAVI</name>
<keyword evidence="13" id="KW-0256">Endoplasmic reticulum</keyword>
<dbReference type="GO" id="GO:0070573">
    <property type="term" value="F:metallodipeptidase activity"/>
    <property type="evidence" value="ECO:0007669"/>
    <property type="project" value="InterPro"/>
</dbReference>
<dbReference type="GO" id="GO:0004180">
    <property type="term" value="F:carboxypeptidase activity"/>
    <property type="evidence" value="ECO:0007669"/>
    <property type="project" value="UniProtKB-KW"/>
</dbReference>
<feature type="chain" id="PRO_5004160593" description="Carboxypeptidase Q" evidence="23">
    <location>
        <begin position="20"/>
        <end position="493"/>
    </location>
</feature>
<evidence type="ECO:0000256" key="8">
    <source>
        <dbReference type="ARBA" id="ARBA00022645"/>
    </source>
</evidence>
<dbReference type="SUPFAM" id="SSF53187">
    <property type="entry name" value="Zn-dependent exopeptidases"/>
    <property type="match status" value="1"/>
</dbReference>
<comment type="subunit">
    <text evidence="20">Homodimer. The monomeric form is inactive while the homodimer is active.</text>
</comment>
<comment type="similarity">
    <text evidence="5">Belongs to the peptidase M28 family.</text>
</comment>
<feature type="signal peptide" evidence="23">
    <location>
        <begin position="1"/>
        <end position="19"/>
    </location>
</feature>
<keyword evidence="15" id="KW-0333">Golgi apparatus</keyword>
<dbReference type="AlphaFoldDB" id="O76552"/>
<keyword evidence="12" id="KW-0378">Hydrolase</keyword>